<dbReference type="NCBIfam" id="NF041912">
    <property type="entry name" value="HVO_0758"/>
    <property type="match status" value="1"/>
</dbReference>
<gene>
    <name evidence="1" type="ORF">SAMN05443574_105260</name>
</gene>
<dbReference type="Proteomes" id="UP000182573">
    <property type="component" value="Unassembled WGS sequence"/>
</dbReference>
<protein>
    <recommendedName>
        <fullName evidence="3">Small CPxCG-related zinc finger protein</fullName>
    </recommendedName>
</protein>
<evidence type="ECO:0000313" key="2">
    <source>
        <dbReference type="Proteomes" id="UP000182573"/>
    </source>
</evidence>
<name>A0A1H2VE91_HALVA</name>
<reference evidence="1 2" key="1">
    <citation type="submission" date="2016-10" db="EMBL/GenBank/DDBJ databases">
        <authorList>
            <person name="de Groot N.N."/>
        </authorList>
    </citation>
    <scope>NUCLEOTIDE SEQUENCE [LARGE SCALE GENOMIC DNA]</scope>
    <source>
        <strain evidence="1 2">DSM 3756</strain>
    </source>
</reference>
<evidence type="ECO:0008006" key="3">
    <source>
        <dbReference type="Google" id="ProtNLM"/>
    </source>
</evidence>
<accession>A0A1H2VE91</accession>
<proteinExistence type="predicted"/>
<dbReference type="Pfam" id="PF23137">
    <property type="entry name" value="HVO_0758"/>
    <property type="match status" value="1"/>
</dbReference>
<dbReference type="RefSeq" id="WP_004517187.1">
    <property type="nucleotide sequence ID" value="NZ_FNOF01000005.1"/>
</dbReference>
<evidence type="ECO:0000313" key="1">
    <source>
        <dbReference type="EMBL" id="SDW66675.1"/>
    </source>
</evidence>
<organism evidence="1 2">
    <name type="scientific">Haloarcula vallismortis</name>
    <name type="common">Halobacterium vallismortis</name>
    <dbReference type="NCBI Taxonomy" id="28442"/>
    <lineage>
        <taxon>Archaea</taxon>
        <taxon>Methanobacteriati</taxon>
        <taxon>Methanobacteriota</taxon>
        <taxon>Stenosarchaea group</taxon>
        <taxon>Halobacteria</taxon>
        <taxon>Halobacteriales</taxon>
        <taxon>Haloarculaceae</taxon>
        <taxon>Haloarcula</taxon>
    </lineage>
</organism>
<dbReference type="EMBL" id="FNOF01000005">
    <property type="protein sequence ID" value="SDW66675.1"/>
    <property type="molecule type" value="Genomic_DNA"/>
</dbReference>
<sequence>MDSVRKALRAGDVEKDNYGRLSCTSCDEPLATENDPDEVGKVRVCPECDGKWKELS</sequence>
<dbReference type="InterPro" id="IPR049697">
    <property type="entry name" value="HVO_0758-like"/>
</dbReference>
<dbReference type="AlphaFoldDB" id="A0A1H2VE91"/>
<dbReference type="STRING" id="28442.SAMN05443574_105260"/>
<dbReference type="GeneID" id="301691018"/>